<dbReference type="WBParaSite" id="PSAMB.scaffold6010size10382.g27725.t1">
    <property type="protein sequence ID" value="PSAMB.scaffold6010size10382.g27725.t1"/>
    <property type="gene ID" value="PSAMB.scaffold6010size10382.g27725"/>
</dbReference>
<name>A0A914X0V8_9BILA</name>
<keyword evidence="1" id="KW-1133">Transmembrane helix</keyword>
<accession>A0A914X0V8</accession>
<evidence type="ECO:0000256" key="2">
    <source>
        <dbReference type="SAM" id="SignalP"/>
    </source>
</evidence>
<dbReference type="Proteomes" id="UP000887566">
    <property type="component" value="Unplaced"/>
</dbReference>
<keyword evidence="2" id="KW-0732">Signal</keyword>
<evidence type="ECO:0000313" key="4">
    <source>
        <dbReference type="WBParaSite" id="PSAMB.scaffold6010size10382.g27725.t1"/>
    </source>
</evidence>
<dbReference type="AlphaFoldDB" id="A0A914X0V8"/>
<evidence type="ECO:0000313" key="3">
    <source>
        <dbReference type="Proteomes" id="UP000887566"/>
    </source>
</evidence>
<evidence type="ECO:0000256" key="1">
    <source>
        <dbReference type="SAM" id="Phobius"/>
    </source>
</evidence>
<feature type="chain" id="PRO_5037663920" evidence="2">
    <location>
        <begin position="24"/>
        <end position="261"/>
    </location>
</feature>
<keyword evidence="1" id="KW-0472">Membrane</keyword>
<protein>
    <submittedName>
        <fullName evidence="4">CUB domain-containing protein</fullName>
    </submittedName>
</protein>
<organism evidence="3 4">
    <name type="scientific">Plectus sambesii</name>
    <dbReference type="NCBI Taxonomy" id="2011161"/>
    <lineage>
        <taxon>Eukaryota</taxon>
        <taxon>Metazoa</taxon>
        <taxon>Ecdysozoa</taxon>
        <taxon>Nematoda</taxon>
        <taxon>Chromadorea</taxon>
        <taxon>Plectida</taxon>
        <taxon>Plectina</taxon>
        <taxon>Plectoidea</taxon>
        <taxon>Plectidae</taxon>
        <taxon>Plectus</taxon>
    </lineage>
</organism>
<reference evidence="4" key="1">
    <citation type="submission" date="2022-11" db="UniProtKB">
        <authorList>
            <consortium name="WormBaseParasite"/>
        </authorList>
    </citation>
    <scope>IDENTIFICATION</scope>
</reference>
<sequence length="261" mass="28383">MAGTLLILRVLLILSAIGGSAYAAPSAEFDSLSPGCSFSIHLPSNGSSQTFDAIPPNNCQDFVWQISGTSNAAFALIFTDFSLSQGEFLSIYGNQLPIQSCDSPTSCLAVLIQPTPNVPPIVSLMLQNHRQSVDTKRFTAVMSSIEMVLPVPRYQGIYSSHHRSDCDGQLPAWGIVLIVFIVFFFLTIMCCTVVRCCKCRRQCARSGQVIASAPLPNGPPVASFQDPSVIVAPPRPSYASDDLPDNFLNQKFEMYNNTLKH</sequence>
<proteinExistence type="predicted"/>
<feature type="transmembrane region" description="Helical" evidence="1">
    <location>
        <begin position="170"/>
        <end position="194"/>
    </location>
</feature>
<keyword evidence="3" id="KW-1185">Reference proteome</keyword>
<feature type="signal peptide" evidence="2">
    <location>
        <begin position="1"/>
        <end position="23"/>
    </location>
</feature>
<keyword evidence="1" id="KW-0812">Transmembrane</keyword>